<protein>
    <submittedName>
        <fullName evidence="1">Uncharacterized protein</fullName>
    </submittedName>
</protein>
<dbReference type="AlphaFoldDB" id="A0AAV0YG53"/>
<accession>A0AAV0YG53</accession>
<dbReference type="EMBL" id="CATIWC010002712">
    <property type="protein sequence ID" value="CAI8584990.1"/>
    <property type="molecule type" value="Genomic_DNA"/>
</dbReference>
<gene>
    <name evidence="1" type="ORF">VFH_U102960</name>
</gene>
<proteinExistence type="predicted"/>
<dbReference type="Proteomes" id="UP001157006">
    <property type="component" value="Unassembled WGS sequence"/>
</dbReference>
<evidence type="ECO:0000313" key="1">
    <source>
        <dbReference type="EMBL" id="CAI8584990.1"/>
    </source>
</evidence>
<sequence length="113" mass="13645">MYFSLFKSYKTTLTTKQKDKRKLQLSMFLLHPYESISRQIHKLIYSVIYYLNKILIHPTQHRPRDREKEKRITSHVQIRLQWRMVYGEADWVAVEDGGCGNKDMVDRGIRICR</sequence>
<evidence type="ECO:0000313" key="2">
    <source>
        <dbReference type="Proteomes" id="UP001157006"/>
    </source>
</evidence>
<keyword evidence="2" id="KW-1185">Reference proteome</keyword>
<name>A0AAV0YG53_VICFA</name>
<reference evidence="1 2" key="1">
    <citation type="submission" date="2023-01" db="EMBL/GenBank/DDBJ databases">
        <authorList>
            <person name="Kreplak J."/>
        </authorList>
    </citation>
    <scope>NUCLEOTIDE SEQUENCE [LARGE SCALE GENOMIC DNA]</scope>
</reference>
<comment type="caution">
    <text evidence="1">The sequence shown here is derived from an EMBL/GenBank/DDBJ whole genome shotgun (WGS) entry which is preliminary data.</text>
</comment>
<organism evidence="1 2">
    <name type="scientific">Vicia faba</name>
    <name type="common">Broad bean</name>
    <name type="synonym">Faba vulgaris</name>
    <dbReference type="NCBI Taxonomy" id="3906"/>
    <lineage>
        <taxon>Eukaryota</taxon>
        <taxon>Viridiplantae</taxon>
        <taxon>Streptophyta</taxon>
        <taxon>Embryophyta</taxon>
        <taxon>Tracheophyta</taxon>
        <taxon>Spermatophyta</taxon>
        <taxon>Magnoliopsida</taxon>
        <taxon>eudicotyledons</taxon>
        <taxon>Gunneridae</taxon>
        <taxon>Pentapetalae</taxon>
        <taxon>rosids</taxon>
        <taxon>fabids</taxon>
        <taxon>Fabales</taxon>
        <taxon>Fabaceae</taxon>
        <taxon>Papilionoideae</taxon>
        <taxon>50 kb inversion clade</taxon>
        <taxon>NPAAA clade</taxon>
        <taxon>Hologalegina</taxon>
        <taxon>IRL clade</taxon>
        <taxon>Fabeae</taxon>
        <taxon>Vicia</taxon>
    </lineage>
</organism>